<dbReference type="Pfam" id="PF00102">
    <property type="entry name" value="Y_phosphatase"/>
    <property type="match status" value="1"/>
</dbReference>
<dbReference type="SMART" id="SM00404">
    <property type="entry name" value="PTPc_motif"/>
    <property type="match status" value="1"/>
</dbReference>
<dbReference type="GO" id="GO:0004725">
    <property type="term" value="F:protein tyrosine phosphatase activity"/>
    <property type="evidence" value="ECO:0007669"/>
    <property type="project" value="InterPro"/>
</dbReference>
<dbReference type="InterPro" id="IPR003595">
    <property type="entry name" value="Tyr_Pase_cat"/>
</dbReference>
<reference evidence="4" key="1">
    <citation type="submission" date="2022-01" db="EMBL/GenBank/DDBJ databases">
        <title>Genome Sequence Resource for Two Populations of Ditylenchus destructor, the Migratory Endoparasitic Phytonematode.</title>
        <authorList>
            <person name="Zhang H."/>
            <person name="Lin R."/>
            <person name="Xie B."/>
        </authorList>
    </citation>
    <scope>NUCLEOTIDE SEQUENCE</scope>
    <source>
        <strain evidence="4">BazhouSP</strain>
    </source>
</reference>
<gene>
    <name evidence="4" type="ORF">DdX_07959</name>
</gene>
<evidence type="ECO:0000313" key="4">
    <source>
        <dbReference type="EMBL" id="KAI1715635.1"/>
    </source>
</evidence>
<dbReference type="SUPFAM" id="SSF52799">
    <property type="entry name" value="(Phosphotyrosine protein) phosphatases II"/>
    <property type="match status" value="1"/>
</dbReference>
<organism evidence="4 5">
    <name type="scientific">Ditylenchus destructor</name>
    <dbReference type="NCBI Taxonomy" id="166010"/>
    <lineage>
        <taxon>Eukaryota</taxon>
        <taxon>Metazoa</taxon>
        <taxon>Ecdysozoa</taxon>
        <taxon>Nematoda</taxon>
        <taxon>Chromadorea</taxon>
        <taxon>Rhabditida</taxon>
        <taxon>Tylenchina</taxon>
        <taxon>Tylenchomorpha</taxon>
        <taxon>Sphaerularioidea</taxon>
        <taxon>Anguinidae</taxon>
        <taxon>Anguininae</taxon>
        <taxon>Ditylenchus</taxon>
    </lineage>
</organism>
<dbReference type="Gene3D" id="3.90.190.10">
    <property type="entry name" value="Protein tyrosine phosphatase superfamily"/>
    <property type="match status" value="1"/>
</dbReference>
<sequence length="369" mass="42374">MVEKREVMDSASDKRTNESSENNHDQNPEGKSLSITQEALSGSLRAFDPEDPVPEVHPMAVRRLEEFARATITQPVNVLANEYAKYIKNIVPYEWQCEAFLQNKRKNRYTDICCIDSTRVVLCDADGSARPSGDYIHANYVSSDELRSTYILAQAPTKETVLEFWHMVWQAQSRVIVMLCDYMENGKKKCIQYLPRSNTTVQIPSTTGRMTLRIIDAIKHSAGALIETHIMLAVDGREMKIKHWQWTGWGDFKVPSEFQTVFRVLRELRYTDRGFPIIHCSAGVGRSGTLVALELCLAVLRNGKSLNIRYCVEMVRRQRAHSVQNRSQYLFIYRALLELAAMNDLIRPDQINKFRYAYNRLVKKGLTIA</sequence>
<dbReference type="PANTHER" id="PTHR46163">
    <property type="entry name" value="TYROSINE-PROTEIN PHOSPHATASE-RELATED"/>
    <property type="match status" value="1"/>
</dbReference>
<dbReference type="InterPro" id="IPR000242">
    <property type="entry name" value="PTP_cat"/>
</dbReference>
<dbReference type="PROSITE" id="PS00383">
    <property type="entry name" value="TYR_PHOSPHATASE_1"/>
    <property type="match status" value="1"/>
</dbReference>
<accession>A0AAD4N2N0</accession>
<dbReference type="AlphaFoldDB" id="A0AAD4N2N0"/>
<dbReference type="PROSITE" id="PS50056">
    <property type="entry name" value="TYR_PHOSPHATASE_2"/>
    <property type="match status" value="1"/>
</dbReference>
<dbReference type="InterPro" id="IPR052782">
    <property type="entry name" value="Oocyte-zygote_transition_reg"/>
</dbReference>
<feature type="compositionally biased region" description="Basic and acidic residues" evidence="1">
    <location>
        <begin position="1"/>
        <end position="28"/>
    </location>
</feature>
<evidence type="ECO:0000313" key="5">
    <source>
        <dbReference type="Proteomes" id="UP001201812"/>
    </source>
</evidence>
<dbReference type="InterPro" id="IPR016130">
    <property type="entry name" value="Tyr_Pase_AS"/>
</dbReference>
<proteinExistence type="predicted"/>
<dbReference type="SMART" id="SM00194">
    <property type="entry name" value="PTPc"/>
    <property type="match status" value="1"/>
</dbReference>
<evidence type="ECO:0000259" key="3">
    <source>
        <dbReference type="PROSITE" id="PS50056"/>
    </source>
</evidence>
<name>A0AAD4N2N0_9BILA</name>
<dbReference type="PRINTS" id="PR00700">
    <property type="entry name" value="PRTYPHPHTASE"/>
</dbReference>
<feature type="domain" description="Tyrosine-protein phosphatase" evidence="2">
    <location>
        <begin position="102"/>
        <end position="339"/>
    </location>
</feature>
<protein>
    <submittedName>
        <fullName evidence="4">Protein-tyrosine phosphatase domain-containing protein</fullName>
    </submittedName>
</protein>
<dbReference type="InterPro" id="IPR029021">
    <property type="entry name" value="Prot-tyrosine_phosphatase-like"/>
</dbReference>
<comment type="caution">
    <text evidence="4">The sequence shown here is derived from an EMBL/GenBank/DDBJ whole genome shotgun (WGS) entry which is preliminary data.</text>
</comment>
<feature type="domain" description="Tyrosine specific protein phosphatases" evidence="3">
    <location>
        <begin position="256"/>
        <end position="330"/>
    </location>
</feature>
<dbReference type="InterPro" id="IPR000387">
    <property type="entry name" value="Tyr_Pase_dom"/>
</dbReference>
<dbReference type="PROSITE" id="PS50055">
    <property type="entry name" value="TYR_PHOSPHATASE_PTP"/>
    <property type="match status" value="1"/>
</dbReference>
<dbReference type="EMBL" id="JAKKPZ010000011">
    <property type="protein sequence ID" value="KAI1715635.1"/>
    <property type="molecule type" value="Genomic_DNA"/>
</dbReference>
<evidence type="ECO:0000256" key="1">
    <source>
        <dbReference type="SAM" id="MobiDB-lite"/>
    </source>
</evidence>
<evidence type="ECO:0000259" key="2">
    <source>
        <dbReference type="PROSITE" id="PS50055"/>
    </source>
</evidence>
<feature type="region of interest" description="Disordered" evidence="1">
    <location>
        <begin position="1"/>
        <end position="35"/>
    </location>
</feature>
<dbReference type="Proteomes" id="UP001201812">
    <property type="component" value="Unassembled WGS sequence"/>
</dbReference>
<dbReference type="CDD" id="cd00047">
    <property type="entry name" value="PTPc"/>
    <property type="match status" value="1"/>
</dbReference>
<keyword evidence="5" id="KW-1185">Reference proteome</keyword>